<dbReference type="SMART" id="SM00867">
    <property type="entry name" value="YceI"/>
    <property type="match status" value="1"/>
</dbReference>
<comment type="caution">
    <text evidence="3">The sequence shown here is derived from an EMBL/GenBank/DDBJ whole genome shotgun (WGS) entry which is preliminary data.</text>
</comment>
<dbReference type="SUPFAM" id="SSF101874">
    <property type="entry name" value="YceI-like"/>
    <property type="match status" value="1"/>
</dbReference>
<protein>
    <submittedName>
        <fullName evidence="3">YceI family protein</fullName>
    </submittedName>
</protein>
<name>A0A8J7JFP4_9RHOB</name>
<evidence type="ECO:0000313" key="3">
    <source>
        <dbReference type="EMBL" id="MBJ6373574.1"/>
    </source>
</evidence>
<dbReference type="PANTHER" id="PTHR34406">
    <property type="entry name" value="PROTEIN YCEI"/>
    <property type="match status" value="1"/>
</dbReference>
<organism evidence="3 4">
    <name type="scientific">Sedimentitalea arenosa</name>
    <dbReference type="NCBI Taxonomy" id="2798803"/>
    <lineage>
        <taxon>Bacteria</taxon>
        <taxon>Pseudomonadati</taxon>
        <taxon>Pseudomonadota</taxon>
        <taxon>Alphaproteobacteria</taxon>
        <taxon>Rhodobacterales</taxon>
        <taxon>Paracoccaceae</taxon>
        <taxon>Sedimentitalea</taxon>
    </lineage>
</organism>
<evidence type="ECO:0000256" key="1">
    <source>
        <dbReference type="SAM" id="SignalP"/>
    </source>
</evidence>
<dbReference type="AlphaFoldDB" id="A0A8J7JFP4"/>
<dbReference type="InterPro" id="IPR007372">
    <property type="entry name" value="Lipid/polyisoprenoid-bd_YceI"/>
</dbReference>
<sequence>MRIVMTAAALACIAAPAVAEMGEYQLDPEHTVVYFTVEHIGYAKTLGIFRGIEGRFQYDPATQDLGDVTVTINAKSVDTFNEARDAHVRKPDFLHVTQHPEITFAANGGNAETATSGTVTGDLTILGETRPVTLDVTLNKMAPYPFGHQRETLGLSLETSIKRSDFGMTYGVANGLVGDTVDIFIETEAMRME</sequence>
<dbReference type="Gene3D" id="2.40.128.110">
    <property type="entry name" value="Lipid/polyisoprenoid-binding, YceI-like"/>
    <property type="match status" value="1"/>
</dbReference>
<dbReference type="Proteomes" id="UP000619079">
    <property type="component" value="Unassembled WGS sequence"/>
</dbReference>
<dbReference type="Pfam" id="PF04264">
    <property type="entry name" value="YceI"/>
    <property type="match status" value="1"/>
</dbReference>
<dbReference type="EMBL" id="JAELVR010000016">
    <property type="protein sequence ID" value="MBJ6373574.1"/>
    <property type="molecule type" value="Genomic_DNA"/>
</dbReference>
<dbReference type="InterPro" id="IPR036761">
    <property type="entry name" value="TTHA0802/YceI-like_sf"/>
</dbReference>
<dbReference type="RefSeq" id="WP_199026450.1">
    <property type="nucleotide sequence ID" value="NZ_JAELVR010000016.1"/>
</dbReference>
<accession>A0A8J7JFP4</accession>
<feature type="domain" description="Lipid/polyisoprenoid-binding YceI-like" evidence="2">
    <location>
        <begin position="23"/>
        <end position="190"/>
    </location>
</feature>
<feature type="chain" id="PRO_5035207869" evidence="1">
    <location>
        <begin position="20"/>
        <end position="193"/>
    </location>
</feature>
<feature type="signal peptide" evidence="1">
    <location>
        <begin position="1"/>
        <end position="19"/>
    </location>
</feature>
<keyword evidence="1" id="KW-0732">Signal</keyword>
<proteinExistence type="predicted"/>
<evidence type="ECO:0000259" key="2">
    <source>
        <dbReference type="SMART" id="SM00867"/>
    </source>
</evidence>
<reference evidence="3" key="1">
    <citation type="submission" date="2020-12" db="EMBL/GenBank/DDBJ databases">
        <title>Sedimentitalea sp. nov., isolated from sand in Incheon.</title>
        <authorList>
            <person name="Kim W."/>
        </authorList>
    </citation>
    <scope>NUCLEOTIDE SEQUENCE</scope>
    <source>
        <strain evidence="3">CAU 1593</strain>
    </source>
</reference>
<dbReference type="PANTHER" id="PTHR34406:SF1">
    <property type="entry name" value="PROTEIN YCEI"/>
    <property type="match status" value="1"/>
</dbReference>
<keyword evidence="4" id="KW-1185">Reference proteome</keyword>
<evidence type="ECO:0000313" key="4">
    <source>
        <dbReference type="Proteomes" id="UP000619079"/>
    </source>
</evidence>
<gene>
    <name evidence="3" type="ORF">JF290_18800</name>
</gene>